<comment type="caution">
    <text evidence="2">The sequence shown here is derived from an EMBL/GenBank/DDBJ whole genome shotgun (WGS) entry which is preliminary data.</text>
</comment>
<dbReference type="Proteomes" id="UP000807115">
    <property type="component" value="Chromosome 3"/>
</dbReference>
<proteinExistence type="predicted"/>
<evidence type="ECO:0000313" key="3">
    <source>
        <dbReference type="Proteomes" id="UP000807115"/>
    </source>
</evidence>
<name>A0A921RAA8_SORBI</name>
<gene>
    <name evidence="2" type="ORF">BDA96_03G014700</name>
</gene>
<protein>
    <submittedName>
        <fullName evidence="2">Uncharacterized protein</fullName>
    </submittedName>
</protein>
<dbReference type="AlphaFoldDB" id="A0A921RAA8"/>
<feature type="signal peptide" evidence="1">
    <location>
        <begin position="1"/>
        <end position="21"/>
    </location>
</feature>
<organism evidence="2 3">
    <name type="scientific">Sorghum bicolor</name>
    <name type="common">Sorghum</name>
    <name type="synonym">Sorghum vulgare</name>
    <dbReference type="NCBI Taxonomy" id="4558"/>
    <lineage>
        <taxon>Eukaryota</taxon>
        <taxon>Viridiplantae</taxon>
        <taxon>Streptophyta</taxon>
        <taxon>Embryophyta</taxon>
        <taxon>Tracheophyta</taxon>
        <taxon>Spermatophyta</taxon>
        <taxon>Magnoliopsida</taxon>
        <taxon>Liliopsida</taxon>
        <taxon>Poales</taxon>
        <taxon>Poaceae</taxon>
        <taxon>PACMAD clade</taxon>
        <taxon>Panicoideae</taxon>
        <taxon>Andropogonodae</taxon>
        <taxon>Andropogoneae</taxon>
        <taxon>Sorghinae</taxon>
        <taxon>Sorghum</taxon>
    </lineage>
</organism>
<reference evidence="2" key="2">
    <citation type="submission" date="2020-10" db="EMBL/GenBank/DDBJ databases">
        <authorList>
            <person name="Cooper E.A."/>
            <person name="Brenton Z.W."/>
            <person name="Flinn B.S."/>
            <person name="Jenkins J."/>
            <person name="Shu S."/>
            <person name="Flowers D."/>
            <person name="Luo F."/>
            <person name="Wang Y."/>
            <person name="Xia P."/>
            <person name="Barry K."/>
            <person name="Daum C."/>
            <person name="Lipzen A."/>
            <person name="Yoshinaga Y."/>
            <person name="Schmutz J."/>
            <person name="Saski C."/>
            <person name="Vermerris W."/>
            <person name="Kresovich S."/>
        </authorList>
    </citation>
    <scope>NUCLEOTIDE SEQUENCE</scope>
</reference>
<sequence length="85" mass="9172">MEAAAARLMIWSHACLRWARGMTVSGGAGRTTQLWVRGATAQAARGGRRSCGEAPWLRRAAHRGRRGCVRLRVEHSATAAARGDC</sequence>
<feature type="chain" id="PRO_5038101293" evidence="1">
    <location>
        <begin position="22"/>
        <end position="85"/>
    </location>
</feature>
<accession>A0A921RAA8</accession>
<evidence type="ECO:0000256" key="1">
    <source>
        <dbReference type="SAM" id="SignalP"/>
    </source>
</evidence>
<keyword evidence="1" id="KW-0732">Signal</keyword>
<evidence type="ECO:0000313" key="2">
    <source>
        <dbReference type="EMBL" id="KAG0535863.1"/>
    </source>
</evidence>
<reference evidence="2" key="1">
    <citation type="journal article" date="2019" name="BMC Genomics">
        <title>A new reference genome for Sorghum bicolor reveals high levels of sequence similarity between sweet and grain genotypes: implications for the genetics of sugar metabolism.</title>
        <authorList>
            <person name="Cooper E.A."/>
            <person name="Brenton Z.W."/>
            <person name="Flinn B.S."/>
            <person name="Jenkins J."/>
            <person name="Shu S."/>
            <person name="Flowers D."/>
            <person name="Luo F."/>
            <person name="Wang Y."/>
            <person name="Xia P."/>
            <person name="Barry K."/>
            <person name="Daum C."/>
            <person name="Lipzen A."/>
            <person name="Yoshinaga Y."/>
            <person name="Schmutz J."/>
            <person name="Saski C."/>
            <person name="Vermerris W."/>
            <person name="Kresovich S."/>
        </authorList>
    </citation>
    <scope>NUCLEOTIDE SEQUENCE</scope>
</reference>
<dbReference type="EMBL" id="CM027682">
    <property type="protein sequence ID" value="KAG0535863.1"/>
    <property type="molecule type" value="Genomic_DNA"/>
</dbReference>